<dbReference type="Proteomes" id="UP001054837">
    <property type="component" value="Unassembled WGS sequence"/>
</dbReference>
<gene>
    <name evidence="2" type="ORF">CDAR_518981</name>
</gene>
<evidence type="ECO:0000313" key="2">
    <source>
        <dbReference type="EMBL" id="GIX99031.1"/>
    </source>
</evidence>
<feature type="compositionally biased region" description="Basic and acidic residues" evidence="1">
    <location>
        <begin position="76"/>
        <end position="89"/>
    </location>
</feature>
<comment type="caution">
    <text evidence="2">The sequence shown here is derived from an EMBL/GenBank/DDBJ whole genome shotgun (WGS) entry which is preliminary data.</text>
</comment>
<reference evidence="2 3" key="1">
    <citation type="submission" date="2021-06" db="EMBL/GenBank/DDBJ databases">
        <title>Caerostris darwini draft genome.</title>
        <authorList>
            <person name="Kono N."/>
            <person name="Arakawa K."/>
        </authorList>
    </citation>
    <scope>NUCLEOTIDE SEQUENCE [LARGE SCALE GENOMIC DNA]</scope>
</reference>
<keyword evidence="3" id="KW-1185">Reference proteome</keyword>
<accession>A0AAV4PPP7</accession>
<feature type="region of interest" description="Disordered" evidence="1">
    <location>
        <begin position="67"/>
        <end position="96"/>
    </location>
</feature>
<dbReference type="EMBL" id="BPLQ01003263">
    <property type="protein sequence ID" value="GIX99031.1"/>
    <property type="molecule type" value="Genomic_DNA"/>
</dbReference>
<dbReference type="AlphaFoldDB" id="A0AAV4PPP7"/>
<evidence type="ECO:0000256" key="1">
    <source>
        <dbReference type="SAM" id="MobiDB-lite"/>
    </source>
</evidence>
<name>A0AAV4PPP7_9ARAC</name>
<evidence type="ECO:0000313" key="3">
    <source>
        <dbReference type="Proteomes" id="UP001054837"/>
    </source>
</evidence>
<sequence>MAFTQLFIQKCTLSSEAVLRLKQDFAEFLESIYRAGQMRYRKRKWDRFYQILDDPGMVFIENGECSTTQVDGSSSNKRERVKKITDEKRSKRRKQQ</sequence>
<proteinExistence type="predicted"/>
<protein>
    <submittedName>
        <fullName evidence="2">Uncharacterized protein</fullName>
    </submittedName>
</protein>
<organism evidence="2 3">
    <name type="scientific">Caerostris darwini</name>
    <dbReference type="NCBI Taxonomy" id="1538125"/>
    <lineage>
        <taxon>Eukaryota</taxon>
        <taxon>Metazoa</taxon>
        <taxon>Ecdysozoa</taxon>
        <taxon>Arthropoda</taxon>
        <taxon>Chelicerata</taxon>
        <taxon>Arachnida</taxon>
        <taxon>Araneae</taxon>
        <taxon>Araneomorphae</taxon>
        <taxon>Entelegynae</taxon>
        <taxon>Araneoidea</taxon>
        <taxon>Araneidae</taxon>
        <taxon>Caerostris</taxon>
    </lineage>
</organism>